<name>Q75EL2_EREGS</name>
<protein>
    <submittedName>
        <fullName evidence="4">AAR067Wp</fullName>
    </submittedName>
</protein>
<dbReference type="EMBL" id="AE016814">
    <property type="protein sequence ID" value="AAS50432.1"/>
    <property type="molecule type" value="Genomic_DNA"/>
</dbReference>
<evidence type="ECO:0000256" key="2">
    <source>
        <dbReference type="ARBA" id="ARBA00022980"/>
    </source>
</evidence>
<gene>
    <name evidence="4" type="ORF">AGOS_AAR067W</name>
</gene>
<dbReference type="InterPro" id="IPR038657">
    <property type="entry name" value="Ribosomal_bL19_sf"/>
</dbReference>
<dbReference type="FunCoup" id="Q75EL2">
    <property type="interactions" value="306"/>
</dbReference>
<reference evidence="4 5" key="1">
    <citation type="journal article" date="2004" name="Science">
        <title>The Ashbya gossypii genome as a tool for mapping the ancient Saccharomyces cerevisiae genome.</title>
        <authorList>
            <person name="Dietrich F.S."/>
            <person name="Voegeli S."/>
            <person name="Brachat S."/>
            <person name="Lerch A."/>
            <person name="Gates K."/>
            <person name="Steiner S."/>
            <person name="Mohr C."/>
            <person name="Pohlmann R."/>
            <person name="Luedi P."/>
            <person name="Choi S."/>
            <person name="Wing R.A."/>
            <person name="Flavier A."/>
            <person name="Gaffney T.D."/>
            <person name="Philippsen P."/>
        </authorList>
    </citation>
    <scope>NUCLEOTIDE SEQUENCE [LARGE SCALE GENOMIC DNA]</scope>
    <source>
        <strain evidence="5">ATCC 10895 / CBS 109.51 / FGSC 9923 / NRRL Y-1056</strain>
    </source>
</reference>
<dbReference type="GO" id="GO:0003735">
    <property type="term" value="F:structural constituent of ribosome"/>
    <property type="evidence" value="ECO:0000318"/>
    <property type="project" value="GO_Central"/>
</dbReference>
<dbReference type="SUPFAM" id="SSF50104">
    <property type="entry name" value="Translation proteins SH3-like domain"/>
    <property type="match status" value="1"/>
</dbReference>
<dbReference type="STRING" id="284811.Q75EL2"/>
<dbReference type="HOGENOM" id="CLU_076387_2_0_1"/>
<comment type="similarity">
    <text evidence="1">Belongs to the bacterial ribosomal protein bL19 family.</text>
</comment>
<evidence type="ECO:0000256" key="3">
    <source>
        <dbReference type="ARBA" id="ARBA00023274"/>
    </source>
</evidence>
<dbReference type="GO" id="GO:0006412">
    <property type="term" value="P:translation"/>
    <property type="evidence" value="ECO:0007669"/>
    <property type="project" value="InterPro"/>
</dbReference>
<dbReference type="Proteomes" id="UP000000591">
    <property type="component" value="Chromosome I"/>
</dbReference>
<dbReference type="GeneID" id="4618507"/>
<dbReference type="Pfam" id="PF01245">
    <property type="entry name" value="Ribosomal_L19"/>
    <property type="match status" value="1"/>
</dbReference>
<dbReference type="InterPro" id="IPR001857">
    <property type="entry name" value="Ribosomal_bL19"/>
</dbReference>
<dbReference type="eggNOG" id="KOG1698">
    <property type="taxonomic scope" value="Eukaryota"/>
</dbReference>
<evidence type="ECO:0000256" key="1">
    <source>
        <dbReference type="ARBA" id="ARBA00005781"/>
    </source>
</evidence>
<evidence type="ECO:0000313" key="4">
    <source>
        <dbReference type="EMBL" id="AAS50432.1"/>
    </source>
</evidence>
<sequence>MEPAHRHHHSAYNGDSLRAMLAARLPFAAARPLCRTFQIPTTASKVIPVYPPVEQRARDVIKQISEAKLAQLDPQGVRRKLLSKAEEGCVKAGDIVRVMYDTAKCNYGTIYGYVLSVDRGKIVEDSSLLLRNHIGKTSVETRVPVFSPLLARIDILRRGDPKRRRNKHYYIRNTRLDVGDLESSMRRRKS</sequence>
<dbReference type="PANTHER" id="PTHR15680:SF9">
    <property type="entry name" value="LARGE RIBOSOMAL SUBUNIT PROTEIN BL19M"/>
    <property type="match status" value="1"/>
</dbReference>
<dbReference type="OMA" id="TYVELRV"/>
<keyword evidence="3" id="KW-0687">Ribonucleoprotein</keyword>
<dbReference type="RefSeq" id="NP_982608.1">
    <property type="nucleotide sequence ID" value="NM_207961.1"/>
</dbReference>
<dbReference type="KEGG" id="ago:AGOS_AAR067W"/>
<dbReference type="AlphaFoldDB" id="Q75EL2"/>
<dbReference type="PANTHER" id="PTHR15680">
    <property type="entry name" value="RIBOSOMAL PROTEIN L19"/>
    <property type="match status" value="1"/>
</dbReference>
<dbReference type="Gene3D" id="2.30.30.790">
    <property type="match status" value="1"/>
</dbReference>
<dbReference type="InParanoid" id="Q75EL2"/>
<organism evidence="4 5">
    <name type="scientific">Eremothecium gossypii (strain ATCC 10895 / CBS 109.51 / FGSC 9923 / NRRL Y-1056)</name>
    <name type="common">Yeast</name>
    <name type="synonym">Ashbya gossypii</name>
    <dbReference type="NCBI Taxonomy" id="284811"/>
    <lineage>
        <taxon>Eukaryota</taxon>
        <taxon>Fungi</taxon>
        <taxon>Dikarya</taxon>
        <taxon>Ascomycota</taxon>
        <taxon>Saccharomycotina</taxon>
        <taxon>Saccharomycetes</taxon>
        <taxon>Saccharomycetales</taxon>
        <taxon>Saccharomycetaceae</taxon>
        <taxon>Eremothecium</taxon>
    </lineage>
</organism>
<accession>Q75EL2</accession>
<dbReference type="OrthoDB" id="432645at2759"/>
<proteinExistence type="inferred from homology"/>
<dbReference type="GO" id="GO:0005762">
    <property type="term" value="C:mitochondrial large ribosomal subunit"/>
    <property type="evidence" value="ECO:0000318"/>
    <property type="project" value="GO_Central"/>
</dbReference>
<keyword evidence="2" id="KW-0689">Ribosomal protein</keyword>
<keyword evidence="5" id="KW-1185">Reference proteome</keyword>
<reference evidence="5" key="2">
    <citation type="journal article" date="2013" name="G3 (Bethesda)">
        <title>Genomes of Ashbya fungi isolated from insects reveal four mating-type loci, numerous translocations, lack of transposons, and distinct gene duplications.</title>
        <authorList>
            <person name="Dietrich F.S."/>
            <person name="Voegeli S."/>
            <person name="Kuo S."/>
            <person name="Philippsen P."/>
        </authorList>
    </citation>
    <scope>GENOME REANNOTATION</scope>
    <source>
        <strain evidence="5">ATCC 10895 / CBS 109.51 / FGSC 9923 / NRRL Y-1056</strain>
    </source>
</reference>
<dbReference type="InterPro" id="IPR008991">
    <property type="entry name" value="Translation_prot_SH3-like_sf"/>
</dbReference>
<evidence type="ECO:0000313" key="5">
    <source>
        <dbReference type="Proteomes" id="UP000000591"/>
    </source>
</evidence>